<feature type="compositionally biased region" description="Polar residues" evidence="1">
    <location>
        <begin position="73"/>
        <end position="88"/>
    </location>
</feature>
<feature type="compositionally biased region" description="Low complexity" evidence="1">
    <location>
        <begin position="275"/>
        <end position="284"/>
    </location>
</feature>
<organism evidence="2 3">
    <name type="scientific">Ambrosiozyma monospora</name>
    <name type="common">Yeast</name>
    <name type="synonym">Endomycopsis monosporus</name>
    <dbReference type="NCBI Taxonomy" id="43982"/>
    <lineage>
        <taxon>Eukaryota</taxon>
        <taxon>Fungi</taxon>
        <taxon>Dikarya</taxon>
        <taxon>Ascomycota</taxon>
        <taxon>Saccharomycotina</taxon>
        <taxon>Pichiomycetes</taxon>
        <taxon>Pichiales</taxon>
        <taxon>Pichiaceae</taxon>
        <taxon>Ambrosiozyma</taxon>
    </lineage>
</organism>
<feature type="region of interest" description="Disordered" evidence="1">
    <location>
        <begin position="1"/>
        <end position="105"/>
    </location>
</feature>
<dbReference type="PANTHER" id="PTHR15615:SF94">
    <property type="entry name" value="PHO85 CYCLIN-6-RELATED"/>
    <property type="match status" value="1"/>
</dbReference>
<dbReference type="Pfam" id="PF08613">
    <property type="entry name" value="Cyclin"/>
    <property type="match status" value="2"/>
</dbReference>
<dbReference type="CDD" id="cd20558">
    <property type="entry name" value="CYCLIN_ScPCL7-like"/>
    <property type="match status" value="1"/>
</dbReference>
<feature type="compositionally biased region" description="Low complexity" evidence="1">
    <location>
        <begin position="39"/>
        <end position="49"/>
    </location>
</feature>
<feature type="compositionally biased region" description="Low complexity" evidence="1">
    <location>
        <begin position="9"/>
        <end position="21"/>
    </location>
</feature>
<dbReference type="GO" id="GO:0019901">
    <property type="term" value="F:protein kinase binding"/>
    <property type="evidence" value="ECO:0007669"/>
    <property type="project" value="InterPro"/>
</dbReference>
<proteinExistence type="predicted"/>
<name>A0A9W6Z7C3_AMBMO</name>
<feature type="compositionally biased region" description="Gly residues" evidence="1">
    <location>
        <begin position="385"/>
        <end position="404"/>
    </location>
</feature>
<evidence type="ECO:0000313" key="2">
    <source>
        <dbReference type="EMBL" id="GMG55547.1"/>
    </source>
</evidence>
<dbReference type="EMBL" id="BSXU01005745">
    <property type="protein sequence ID" value="GMG55547.1"/>
    <property type="molecule type" value="Genomic_DNA"/>
</dbReference>
<comment type="caution">
    <text evidence="2">The sequence shown here is derived from an EMBL/GenBank/DDBJ whole genome shotgun (WGS) entry which is preliminary data.</text>
</comment>
<feature type="region of interest" description="Disordered" evidence="1">
    <location>
        <begin position="376"/>
        <end position="404"/>
    </location>
</feature>
<keyword evidence="3" id="KW-1185">Reference proteome</keyword>
<dbReference type="Proteomes" id="UP001165063">
    <property type="component" value="Unassembled WGS sequence"/>
</dbReference>
<feature type="compositionally biased region" description="Low complexity" evidence="1">
    <location>
        <begin position="236"/>
        <end position="250"/>
    </location>
</feature>
<dbReference type="OrthoDB" id="1060854at2759"/>
<accession>A0A9W6Z7C3</accession>
<gene>
    <name evidence="2" type="ORF">Amon01_000762100</name>
</gene>
<feature type="compositionally biased region" description="Polar residues" evidence="1">
    <location>
        <begin position="22"/>
        <end position="38"/>
    </location>
</feature>
<dbReference type="Gene3D" id="1.10.472.10">
    <property type="entry name" value="Cyclin-like"/>
    <property type="match status" value="1"/>
</dbReference>
<protein>
    <submittedName>
        <fullName evidence="2">Unnamed protein product</fullName>
    </submittedName>
</protein>
<feature type="region of interest" description="Disordered" evidence="1">
    <location>
        <begin position="141"/>
        <end position="175"/>
    </location>
</feature>
<evidence type="ECO:0000313" key="3">
    <source>
        <dbReference type="Proteomes" id="UP001165063"/>
    </source>
</evidence>
<evidence type="ECO:0000256" key="1">
    <source>
        <dbReference type="SAM" id="MobiDB-lite"/>
    </source>
</evidence>
<dbReference type="InterPro" id="IPR013922">
    <property type="entry name" value="Cyclin_PHO80-like"/>
</dbReference>
<feature type="compositionally biased region" description="Low complexity" evidence="1">
    <location>
        <begin position="96"/>
        <end position="105"/>
    </location>
</feature>
<dbReference type="PANTHER" id="PTHR15615">
    <property type="match status" value="1"/>
</dbReference>
<feature type="compositionally biased region" description="Low complexity" evidence="1">
    <location>
        <begin position="154"/>
        <end position="163"/>
    </location>
</feature>
<dbReference type="AlphaFoldDB" id="A0A9W6Z7C3"/>
<reference evidence="2" key="1">
    <citation type="submission" date="2023-04" db="EMBL/GenBank/DDBJ databases">
        <title>Ambrosiozyma monospora NBRC 1965.</title>
        <authorList>
            <person name="Ichikawa N."/>
            <person name="Sato H."/>
            <person name="Tonouchi N."/>
        </authorList>
    </citation>
    <scope>NUCLEOTIDE SEQUENCE</scope>
    <source>
        <strain evidence="2">NBRC 1965</strain>
    </source>
</reference>
<dbReference type="GO" id="GO:0005634">
    <property type="term" value="C:nucleus"/>
    <property type="evidence" value="ECO:0007669"/>
    <property type="project" value="TreeGrafter"/>
</dbReference>
<feature type="compositionally biased region" description="Acidic residues" evidence="1">
    <location>
        <begin position="251"/>
        <end position="269"/>
    </location>
</feature>
<dbReference type="GO" id="GO:0016538">
    <property type="term" value="F:cyclin-dependent protein serine/threonine kinase regulator activity"/>
    <property type="evidence" value="ECO:0007669"/>
    <property type="project" value="TreeGrafter"/>
</dbReference>
<sequence length="404" mass="44412">MSSSAPAQSTTSGFGFSSGPGNNNRLTANVAQFSKQPIQQQQQQQQQHQVGTTSKENEIAFSSTREDQFVGHSENTANVSQPSESITARNEREFETGTATASSITSSSEDHLNIADHPVQDLLLMLSALLQKIVEANDKLRPDHYSTTSAGRDSNGSHSNSNNHHIRQNSKQLHMEQSKYTANVLAFHGRNIPAISLNAYLTRILKYCPVTNEVFLSLLVYFDRIAKRANNGDFNSTFGTTSSGASGENAAMDDDEDDKMADADSDFNDYTDSPSGNSHSNNNKQQQSFVMDSYNIHRLIISGITVASKFFSDVFYKNSRYAKVGGLPLDELNHLELQFLSLLDFKLMIQVEEMCRYGDLLLKFWKREQIVENGSSGLNHQKLGDGSGSGSGQEHGHGNGSGHN</sequence>
<feature type="region of interest" description="Disordered" evidence="1">
    <location>
        <begin position="236"/>
        <end position="284"/>
    </location>
</feature>
<dbReference type="GO" id="GO:0000307">
    <property type="term" value="C:cyclin-dependent protein kinase holoenzyme complex"/>
    <property type="evidence" value="ECO:0007669"/>
    <property type="project" value="UniProtKB-ARBA"/>
</dbReference>